<sequence>MLLDDLDDYAIPDSIPVDPSLEAAFLPKFDMHLYRSCLDENHVNWIVKFYGILEDLHPRVGDWFSFQSRAGKAAPIAIAWRHHDSSVADPFPKYNKYNEQDVVKLREVAVSLHKPHNSLLYVVGLSLVWKESCHVSILKGPKGEVLTMADFLRLPDLHGYKIVVWALLPLKRKTKAAAAVKAKDGNDIDSGKVASKNVPVRWAHLAREGKHMLALRRKEGYTADGEKGNGDDDANVIIEGHGDIADSLYGPRVESAKKLRRNKAPLDAEVSYFVGHFGNLPFTPQWGLTNSSRLLGSRECRDMMSNLFTTANYEFFNDGVPDGSAIKRSWKLLCQSAQQQVNTLLQFEALFADRIEEIEEEKKEIKQLSTEQTDRIKQLKEALKQYEDDAHQLRLDRERYVVECGNKEMVRRRNINEYLPTFDRRLHQSMEYKKSLGERRSYILIYLLEEYNKLFDKRYPYVDKVARAYLLDPTGLQNVMPDGTSPTPGQGPRDTLTASYAWI</sequence>
<name>A0A6L2KGH8_TANCI</name>
<comment type="caution">
    <text evidence="2">The sequence shown here is derived from an EMBL/GenBank/DDBJ whole genome shotgun (WGS) entry which is preliminary data.</text>
</comment>
<evidence type="ECO:0000256" key="1">
    <source>
        <dbReference type="SAM" id="Coils"/>
    </source>
</evidence>
<reference evidence="2" key="1">
    <citation type="journal article" date="2019" name="Sci. Rep.">
        <title>Draft genome of Tanacetum cinerariifolium, the natural source of mosquito coil.</title>
        <authorList>
            <person name="Yamashiro T."/>
            <person name="Shiraishi A."/>
            <person name="Satake H."/>
            <person name="Nakayama K."/>
        </authorList>
    </citation>
    <scope>NUCLEOTIDE SEQUENCE</scope>
</reference>
<evidence type="ECO:0000313" key="2">
    <source>
        <dbReference type="EMBL" id="GEU48588.1"/>
    </source>
</evidence>
<organism evidence="2">
    <name type="scientific">Tanacetum cinerariifolium</name>
    <name type="common">Dalmatian daisy</name>
    <name type="synonym">Chrysanthemum cinerariifolium</name>
    <dbReference type="NCBI Taxonomy" id="118510"/>
    <lineage>
        <taxon>Eukaryota</taxon>
        <taxon>Viridiplantae</taxon>
        <taxon>Streptophyta</taxon>
        <taxon>Embryophyta</taxon>
        <taxon>Tracheophyta</taxon>
        <taxon>Spermatophyta</taxon>
        <taxon>Magnoliopsida</taxon>
        <taxon>eudicotyledons</taxon>
        <taxon>Gunneridae</taxon>
        <taxon>Pentapetalae</taxon>
        <taxon>asterids</taxon>
        <taxon>campanulids</taxon>
        <taxon>Asterales</taxon>
        <taxon>Asteraceae</taxon>
        <taxon>Asteroideae</taxon>
        <taxon>Anthemideae</taxon>
        <taxon>Anthemidinae</taxon>
        <taxon>Tanacetum</taxon>
    </lineage>
</organism>
<protein>
    <submittedName>
        <fullName evidence="2">Uncharacterized protein</fullName>
    </submittedName>
</protein>
<proteinExistence type="predicted"/>
<gene>
    <name evidence="2" type="ORF">Tci_020566</name>
</gene>
<accession>A0A6L2KGH8</accession>
<dbReference type="EMBL" id="BKCJ010002443">
    <property type="protein sequence ID" value="GEU48588.1"/>
    <property type="molecule type" value="Genomic_DNA"/>
</dbReference>
<dbReference type="AlphaFoldDB" id="A0A6L2KGH8"/>
<feature type="coiled-coil region" evidence="1">
    <location>
        <begin position="348"/>
        <end position="403"/>
    </location>
</feature>
<keyword evidence="1" id="KW-0175">Coiled coil</keyword>